<keyword evidence="2" id="KW-1185">Reference proteome</keyword>
<dbReference type="EMBL" id="JAAZSQ010000018">
    <property type="protein sequence ID" value="NKX56003.1"/>
    <property type="molecule type" value="Genomic_DNA"/>
</dbReference>
<dbReference type="RefSeq" id="WP_168487941.1">
    <property type="nucleotide sequence ID" value="NZ_JAAZSQ010000018.1"/>
</dbReference>
<organism evidence="1 2">
    <name type="scientific">Arthrobacter mobilis</name>
    <dbReference type="NCBI Taxonomy" id="2724944"/>
    <lineage>
        <taxon>Bacteria</taxon>
        <taxon>Bacillati</taxon>
        <taxon>Actinomycetota</taxon>
        <taxon>Actinomycetes</taxon>
        <taxon>Micrococcales</taxon>
        <taxon>Micrococcaceae</taxon>
        <taxon>Arthrobacter</taxon>
    </lineage>
</organism>
<evidence type="ECO:0000313" key="2">
    <source>
        <dbReference type="Proteomes" id="UP000544090"/>
    </source>
</evidence>
<gene>
    <name evidence="1" type="ORF">HGG74_15950</name>
</gene>
<sequence>MDGNRYPQAPRKLHTPTVDGQGYMLFPDVKKVGDEYFLTLSMEPKESELARLAPEHWEPVKLSAYYTAVEAAA</sequence>
<dbReference type="Proteomes" id="UP000544090">
    <property type="component" value="Unassembled WGS sequence"/>
</dbReference>
<accession>A0A7X6K6Z2</accession>
<comment type="caution">
    <text evidence="1">The sequence shown here is derived from an EMBL/GenBank/DDBJ whole genome shotgun (WGS) entry which is preliminary data.</text>
</comment>
<evidence type="ECO:0000313" key="1">
    <source>
        <dbReference type="EMBL" id="NKX56003.1"/>
    </source>
</evidence>
<dbReference type="AlphaFoldDB" id="A0A7X6K6Z2"/>
<protein>
    <submittedName>
        <fullName evidence="1">Uncharacterized protein</fullName>
    </submittedName>
</protein>
<reference evidence="1 2" key="1">
    <citation type="submission" date="2020-04" db="EMBL/GenBank/DDBJ databases">
        <title>Arthrobacter sp. nov.</title>
        <authorList>
            <person name="Liu S."/>
        </authorList>
    </citation>
    <scope>NUCLEOTIDE SEQUENCE [LARGE SCALE GENOMIC DNA]</scope>
    <source>
        <strain evidence="1 2">E918</strain>
    </source>
</reference>
<proteinExistence type="predicted"/>
<name>A0A7X6K6Z2_9MICC</name>